<dbReference type="InterPro" id="IPR015422">
    <property type="entry name" value="PyrdxlP-dep_Trfase_small"/>
</dbReference>
<name>A0AAE4WD19_AGRVI</name>
<dbReference type="GO" id="GO:0042802">
    <property type="term" value="F:identical protein binding"/>
    <property type="evidence" value="ECO:0007669"/>
    <property type="project" value="TreeGrafter"/>
</dbReference>
<proteinExistence type="inferred from homology"/>
<protein>
    <submittedName>
        <fullName evidence="6">Aminotransferase class III-fold pyridoxal phosphate-dependent enzyme</fullName>
    </submittedName>
</protein>
<dbReference type="SUPFAM" id="SSF53383">
    <property type="entry name" value="PLP-dependent transferases"/>
    <property type="match status" value="1"/>
</dbReference>
<dbReference type="GO" id="GO:0008483">
    <property type="term" value="F:transaminase activity"/>
    <property type="evidence" value="ECO:0007669"/>
    <property type="project" value="UniProtKB-KW"/>
</dbReference>
<evidence type="ECO:0000256" key="3">
    <source>
        <dbReference type="ARBA" id="ARBA00022679"/>
    </source>
</evidence>
<reference evidence="6 7" key="1">
    <citation type="submission" date="2019-12" db="EMBL/GenBank/DDBJ databases">
        <title>Whole-genome sequencing of Allorhizobium vitis.</title>
        <authorList>
            <person name="Gan H.M."/>
            <person name="Szegedi E."/>
            <person name="Burr T."/>
            <person name="Savka M.A."/>
        </authorList>
    </citation>
    <scope>NUCLEOTIDE SEQUENCE [LARGE SCALE GENOMIC DNA]</scope>
    <source>
        <strain evidence="6 7">CG989</strain>
    </source>
</reference>
<comment type="cofactor">
    <cofactor evidence="1">
        <name>pyridoxal 5'-phosphate</name>
        <dbReference type="ChEBI" id="CHEBI:597326"/>
    </cofactor>
</comment>
<dbReference type="InterPro" id="IPR050103">
    <property type="entry name" value="Class-III_PLP-dep_AT"/>
</dbReference>
<evidence type="ECO:0000313" key="6">
    <source>
        <dbReference type="EMBL" id="MUZ58636.1"/>
    </source>
</evidence>
<dbReference type="InterPro" id="IPR015424">
    <property type="entry name" value="PyrdxlP-dep_Trfase"/>
</dbReference>
<comment type="similarity">
    <text evidence="5">Belongs to the class-III pyridoxal-phosphate-dependent aminotransferase family.</text>
</comment>
<keyword evidence="2 6" id="KW-0032">Aminotransferase</keyword>
<dbReference type="AlphaFoldDB" id="A0AAE4WD19"/>
<dbReference type="InterPro" id="IPR015421">
    <property type="entry name" value="PyrdxlP-dep_Trfase_major"/>
</dbReference>
<sequence length="418" mass="44913">MNDIVAKERGFHRGGISRLARDLPVSIRYGAGSTLFTDDGRQFLDLFANAGIASLGHGNQAFADHVSGQIGKIICSPFANEARVELWAQLSQHLPDEINRAFFFSTGAEANEAVIRFVRASTGRPAMAAFHSGFHGRTRGAAQLSVQGEQTYLFDYPVRGDKPDADLVEDCRLSVRSVFEEAGDRIGALFVEPLQGTAGNLVPPLGFLKMLRQICSEYGVLLVIDEVLTGIGRTGGWFRFLKEGAVPDLLVLGKGLGNGVPISMVLTRDAIADCPVQLSSSFGGNLLSAAAANFVLSQINTRNLNSHAEFEGARFTAELNFELQQNPLFDAIDGAGLMIGLKMRKPDQADRPLDDDGVDLVYRCLLDEGLIVGKAGPRFRINPPLVITAQEIDTAIAAFGRAFTTAAEAYPATLAGVD</sequence>
<dbReference type="RefSeq" id="WP_156549971.1">
    <property type="nucleotide sequence ID" value="NZ_JABAEJ010000012.1"/>
</dbReference>
<dbReference type="PANTHER" id="PTHR11986:SF79">
    <property type="entry name" value="ACETYLORNITHINE AMINOTRANSFERASE, MITOCHONDRIAL"/>
    <property type="match status" value="1"/>
</dbReference>
<evidence type="ECO:0000256" key="5">
    <source>
        <dbReference type="RuleBase" id="RU003560"/>
    </source>
</evidence>
<dbReference type="PIRSF" id="PIRSF000521">
    <property type="entry name" value="Transaminase_4ab_Lys_Orn"/>
    <property type="match status" value="1"/>
</dbReference>
<keyword evidence="4 5" id="KW-0663">Pyridoxal phosphate</keyword>
<gene>
    <name evidence="6" type="ORF">GOZ95_14350</name>
</gene>
<dbReference type="CDD" id="cd00610">
    <property type="entry name" value="OAT_like"/>
    <property type="match status" value="1"/>
</dbReference>
<evidence type="ECO:0000256" key="1">
    <source>
        <dbReference type="ARBA" id="ARBA00001933"/>
    </source>
</evidence>
<dbReference type="GO" id="GO:0030170">
    <property type="term" value="F:pyridoxal phosphate binding"/>
    <property type="evidence" value="ECO:0007669"/>
    <property type="project" value="InterPro"/>
</dbReference>
<keyword evidence="3" id="KW-0808">Transferase</keyword>
<dbReference type="PANTHER" id="PTHR11986">
    <property type="entry name" value="AMINOTRANSFERASE CLASS III"/>
    <property type="match status" value="1"/>
</dbReference>
<dbReference type="Proteomes" id="UP000436692">
    <property type="component" value="Unassembled WGS sequence"/>
</dbReference>
<comment type="caution">
    <text evidence="6">The sequence shown here is derived from an EMBL/GenBank/DDBJ whole genome shotgun (WGS) entry which is preliminary data.</text>
</comment>
<dbReference type="EMBL" id="WPHM01000007">
    <property type="protein sequence ID" value="MUZ58636.1"/>
    <property type="molecule type" value="Genomic_DNA"/>
</dbReference>
<dbReference type="PROSITE" id="PS00600">
    <property type="entry name" value="AA_TRANSFER_CLASS_3"/>
    <property type="match status" value="1"/>
</dbReference>
<dbReference type="Gene3D" id="3.40.640.10">
    <property type="entry name" value="Type I PLP-dependent aspartate aminotransferase-like (Major domain)"/>
    <property type="match status" value="1"/>
</dbReference>
<dbReference type="InterPro" id="IPR005814">
    <property type="entry name" value="Aminotrans_3"/>
</dbReference>
<dbReference type="Gene3D" id="3.90.1150.10">
    <property type="entry name" value="Aspartate Aminotransferase, domain 1"/>
    <property type="match status" value="1"/>
</dbReference>
<organism evidence="6 7">
    <name type="scientific">Agrobacterium vitis</name>
    <name type="common">Rhizobium vitis</name>
    <dbReference type="NCBI Taxonomy" id="373"/>
    <lineage>
        <taxon>Bacteria</taxon>
        <taxon>Pseudomonadati</taxon>
        <taxon>Pseudomonadota</taxon>
        <taxon>Alphaproteobacteria</taxon>
        <taxon>Hyphomicrobiales</taxon>
        <taxon>Rhizobiaceae</taxon>
        <taxon>Rhizobium/Agrobacterium group</taxon>
        <taxon>Agrobacterium</taxon>
    </lineage>
</organism>
<dbReference type="InterPro" id="IPR049704">
    <property type="entry name" value="Aminotrans_3_PPA_site"/>
</dbReference>
<evidence type="ECO:0000256" key="4">
    <source>
        <dbReference type="ARBA" id="ARBA00022898"/>
    </source>
</evidence>
<evidence type="ECO:0000313" key="7">
    <source>
        <dbReference type="Proteomes" id="UP000436692"/>
    </source>
</evidence>
<evidence type="ECO:0000256" key="2">
    <source>
        <dbReference type="ARBA" id="ARBA00022576"/>
    </source>
</evidence>
<dbReference type="Pfam" id="PF00202">
    <property type="entry name" value="Aminotran_3"/>
    <property type="match status" value="1"/>
</dbReference>
<accession>A0AAE4WD19</accession>